<feature type="transmembrane region" description="Helical" evidence="1">
    <location>
        <begin position="163"/>
        <end position="189"/>
    </location>
</feature>
<protein>
    <submittedName>
        <fullName evidence="2">Uncharacterized protein</fullName>
    </submittedName>
</protein>
<comment type="caution">
    <text evidence="2">The sequence shown here is derived from an EMBL/GenBank/DDBJ whole genome shotgun (WGS) entry which is preliminary data.</text>
</comment>
<sequence>MDTWIYRMIKEKSIRRITVCAVIAVCIALLLFVQKRYIQNFINGPYDLSAADLDLIRDVSQTPRYFARISGSKAIDTGIQKFAVHTRNGVETDRSVSAKYYGLVIGEKFLIYEGDYTPLTTVEGALAEMPAEVSNHLFSSREMLEIRSQFYPFYLETQPFRSIGYFAIVVLVCLGGFLAYIGIPAWRYWRNPALHPLMKRISRWGNPILIASAAERQSSSPRFTGSSWTLTKDFLIKSTWFTFDILQFSDLLWAYKTVTKHSTNFTSQPARPIVYA</sequence>
<dbReference type="AlphaFoldDB" id="A0A521G4Z6"/>
<accession>A0A521G4Z6</accession>
<keyword evidence="3" id="KW-1185">Reference proteome</keyword>
<dbReference type="EMBL" id="NQJD01000002">
    <property type="protein sequence ID" value="TAA76094.1"/>
    <property type="molecule type" value="Genomic_DNA"/>
</dbReference>
<dbReference type="Proteomes" id="UP000316238">
    <property type="component" value="Unassembled WGS sequence"/>
</dbReference>
<evidence type="ECO:0000313" key="3">
    <source>
        <dbReference type="Proteomes" id="UP000316238"/>
    </source>
</evidence>
<keyword evidence="1" id="KW-0812">Transmembrane</keyword>
<name>A0A521G4Z6_9BACT</name>
<proteinExistence type="predicted"/>
<feature type="transmembrane region" description="Helical" evidence="1">
    <location>
        <begin position="14"/>
        <end position="33"/>
    </location>
</feature>
<keyword evidence="1" id="KW-0472">Membrane</keyword>
<reference evidence="2" key="1">
    <citation type="submission" date="2017-07" db="EMBL/GenBank/DDBJ databases">
        <title>The cable genome - Insights into the physiology and evolution of filamentous bacteria capable of sulfide oxidation via long distance electron transfer.</title>
        <authorList>
            <person name="Thorup C."/>
            <person name="Bjerg J.T."/>
            <person name="Schreiber L."/>
            <person name="Nielsen L.P."/>
            <person name="Kjeldsen K.U."/>
            <person name="Boesen T."/>
            <person name="Boggild A."/>
            <person name="Meysman F."/>
            <person name="Geelhoed J."/>
            <person name="Schramm A."/>
        </authorList>
    </citation>
    <scope>NUCLEOTIDE SEQUENCE [LARGE SCALE GENOMIC DNA]</scope>
    <source>
        <strain evidence="2">GS</strain>
    </source>
</reference>
<organism evidence="2 3">
    <name type="scientific">Candidatus Electronema aureum</name>
    <dbReference type="NCBI Taxonomy" id="2005002"/>
    <lineage>
        <taxon>Bacteria</taxon>
        <taxon>Pseudomonadati</taxon>
        <taxon>Thermodesulfobacteriota</taxon>
        <taxon>Desulfobulbia</taxon>
        <taxon>Desulfobulbales</taxon>
        <taxon>Desulfobulbaceae</taxon>
        <taxon>Candidatus Electronema</taxon>
    </lineage>
</organism>
<keyword evidence="1" id="KW-1133">Transmembrane helix</keyword>
<evidence type="ECO:0000256" key="1">
    <source>
        <dbReference type="SAM" id="Phobius"/>
    </source>
</evidence>
<evidence type="ECO:0000313" key="2">
    <source>
        <dbReference type="EMBL" id="TAA76094.1"/>
    </source>
</evidence>
<gene>
    <name evidence="2" type="ORF">CDV28_102222</name>
</gene>